<dbReference type="HOGENOM" id="CLU_3097284_0_0_9"/>
<dbReference type="InterPro" id="IPR036388">
    <property type="entry name" value="WH-like_DNA-bd_sf"/>
</dbReference>
<dbReference type="GO" id="GO:0003677">
    <property type="term" value="F:DNA binding"/>
    <property type="evidence" value="ECO:0007669"/>
    <property type="project" value="InterPro"/>
</dbReference>
<evidence type="ECO:0000259" key="1">
    <source>
        <dbReference type="Pfam" id="PF08769"/>
    </source>
</evidence>
<dbReference type="Pfam" id="PF08769">
    <property type="entry name" value="Spo0A_C"/>
    <property type="match status" value="1"/>
</dbReference>
<sequence length="51" mass="5802">MVVNDMELLSAVTKELYPSIANKYNLGSFKSRKSNQTCYRSSLGQRTNRSN</sequence>
<dbReference type="InterPro" id="IPR014879">
    <property type="entry name" value="Spo0A_C"/>
</dbReference>
<evidence type="ECO:0000313" key="3">
    <source>
        <dbReference type="Proteomes" id="UP000003081"/>
    </source>
</evidence>
<dbReference type="Proteomes" id="UP000003081">
    <property type="component" value="Unassembled WGS sequence"/>
</dbReference>
<feature type="domain" description="Sporulation initiation factor Spo0A C-terminal" evidence="1">
    <location>
        <begin position="1"/>
        <end position="26"/>
    </location>
</feature>
<protein>
    <submittedName>
        <fullName evidence="2">Phosphorylation-activated transcription factor</fullName>
    </submittedName>
</protein>
<dbReference type="AlphaFoldDB" id="C4ILA1"/>
<name>C4ILA1_CLOBU</name>
<reference evidence="2 3" key="1">
    <citation type="submission" date="2009-08" db="EMBL/GenBank/DDBJ databases">
        <authorList>
            <person name="Shrivastava S."/>
            <person name="Brinkac L.B."/>
            <person name="Brown J.L."/>
            <person name="Bruce D.B."/>
            <person name="Detter C."/>
            <person name="Green L.D."/>
            <person name="Munk C.A."/>
            <person name="Rogers Y.C."/>
            <person name="Tapia R."/>
            <person name="Sims D.R."/>
            <person name="Smith L.A."/>
            <person name="Smith T.J."/>
            <person name="Sutton G."/>
            <person name="Brettin T."/>
        </authorList>
    </citation>
    <scope>NUCLEOTIDE SEQUENCE [LARGE SCALE GENOMIC DNA]</scope>
    <source>
        <strain evidence="3">E4 str. BoNT E BL5262</strain>
    </source>
</reference>
<gene>
    <name evidence="2" type="ORF">CLP_1535</name>
</gene>
<keyword evidence="3" id="KW-1185">Reference proteome</keyword>
<dbReference type="Gene3D" id="1.10.10.10">
    <property type="entry name" value="Winged helix-like DNA-binding domain superfamily/Winged helix DNA-binding domain"/>
    <property type="match status" value="1"/>
</dbReference>
<organism evidence="2 3">
    <name type="scientific">Clostridium butyricum E4 str. BoNT E BL5262</name>
    <dbReference type="NCBI Taxonomy" id="632245"/>
    <lineage>
        <taxon>Bacteria</taxon>
        <taxon>Bacillati</taxon>
        <taxon>Bacillota</taxon>
        <taxon>Clostridia</taxon>
        <taxon>Eubacteriales</taxon>
        <taxon>Clostridiaceae</taxon>
        <taxon>Clostridium</taxon>
    </lineage>
</organism>
<accession>C4ILA1</accession>
<evidence type="ECO:0000313" key="2">
    <source>
        <dbReference type="EMBL" id="EEP53308.1"/>
    </source>
</evidence>
<proteinExistence type="predicted"/>
<dbReference type="InterPro" id="IPR016032">
    <property type="entry name" value="Sig_transdc_resp-reg_C-effctor"/>
</dbReference>
<dbReference type="GO" id="GO:0006355">
    <property type="term" value="P:regulation of DNA-templated transcription"/>
    <property type="evidence" value="ECO:0007669"/>
    <property type="project" value="InterPro"/>
</dbReference>
<dbReference type="SUPFAM" id="SSF46894">
    <property type="entry name" value="C-terminal effector domain of the bipartite response regulators"/>
    <property type="match status" value="1"/>
</dbReference>
<comment type="caution">
    <text evidence="2">The sequence shown here is derived from an EMBL/GenBank/DDBJ whole genome shotgun (WGS) entry which is preliminary data.</text>
</comment>
<dbReference type="EMBL" id="ACOM01000005">
    <property type="protein sequence ID" value="EEP53308.1"/>
    <property type="molecule type" value="Genomic_DNA"/>
</dbReference>